<dbReference type="OrthoDB" id="6110709at2759"/>
<keyword evidence="2" id="KW-1185">Reference proteome</keyword>
<name>A0A8S3QY56_MYTED</name>
<reference evidence="1" key="1">
    <citation type="submission" date="2021-03" db="EMBL/GenBank/DDBJ databases">
        <authorList>
            <person name="Bekaert M."/>
        </authorList>
    </citation>
    <scope>NUCLEOTIDE SEQUENCE</scope>
</reference>
<evidence type="ECO:0000313" key="2">
    <source>
        <dbReference type="Proteomes" id="UP000683360"/>
    </source>
</evidence>
<gene>
    <name evidence="1" type="ORF">MEDL_15384</name>
</gene>
<protein>
    <submittedName>
        <fullName evidence="1">Uncharacterized protein</fullName>
    </submittedName>
</protein>
<organism evidence="1 2">
    <name type="scientific">Mytilus edulis</name>
    <name type="common">Blue mussel</name>
    <dbReference type="NCBI Taxonomy" id="6550"/>
    <lineage>
        <taxon>Eukaryota</taxon>
        <taxon>Metazoa</taxon>
        <taxon>Spiralia</taxon>
        <taxon>Lophotrochozoa</taxon>
        <taxon>Mollusca</taxon>
        <taxon>Bivalvia</taxon>
        <taxon>Autobranchia</taxon>
        <taxon>Pteriomorphia</taxon>
        <taxon>Mytilida</taxon>
        <taxon>Mytiloidea</taxon>
        <taxon>Mytilidae</taxon>
        <taxon>Mytilinae</taxon>
        <taxon>Mytilus</taxon>
    </lineage>
</organism>
<sequence>MSYVFASRRQTVHNNEASTCPNYESRSISAQHGEGRSKIKISLPVNALLEYFTKTENRTELYAYFGYVADVSRNRRKAIPTKHQLCNFLTRHVRQIQLEKRSTFSTCYTENNKENKTDDDRFDILLFSGRKGQLRLEILSDVFNDTAFQVAKNLQNFKEGCNVRKLKDVIQLQESEERTVQLSDFCKNKNTQQKIERNNSKYVNKETVDGQPSEDMEEINIDDQYSSQIHEYNKLICIQNNVISKYLQKKGLSMTNDYCEEPDLTKSKTKVFSHRVVPTKTKKSKVKTQTKHPEWKIYLQPEKMNLEI</sequence>
<dbReference type="AlphaFoldDB" id="A0A8S3QY56"/>
<evidence type="ECO:0000313" key="1">
    <source>
        <dbReference type="EMBL" id="CAG2200745.1"/>
    </source>
</evidence>
<comment type="caution">
    <text evidence="1">The sequence shown here is derived from an EMBL/GenBank/DDBJ whole genome shotgun (WGS) entry which is preliminary data.</text>
</comment>
<proteinExistence type="predicted"/>
<dbReference type="EMBL" id="CAJPWZ010000757">
    <property type="protein sequence ID" value="CAG2200745.1"/>
    <property type="molecule type" value="Genomic_DNA"/>
</dbReference>
<dbReference type="Proteomes" id="UP000683360">
    <property type="component" value="Unassembled WGS sequence"/>
</dbReference>
<accession>A0A8S3QY56</accession>